<keyword evidence="2" id="KW-1185">Reference proteome</keyword>
<reference evidence="1 2" key="1">
    <citation type="journal article" date="2020" name="Sci. Rep.">
        <title>A novel cyanobacterial geosmin producer, revising GeoA distribution and dispersion patterns in Bacteria.</title>
        <authorList>
            <person name="Churro C."/>
            <person name="Semedo-Aguiar A.P."/>
            <person name="Silva A.D."/>
            <person name="Pereira-Leal J.B."/>
            <person name="Leite R.B."/>
        </authorList>
    </citation>
    <scope>NUCLEOTIDE SEQUENCE [LARGE SCALE GENOMIC DNA]</scope>
    <source>
        <strain evidence="1 2">IPMA8</strain>
    </source>
</reference>
<comment type="caution">
    <text evidence="1">The sequence shown here is derived from an EMBL/GenBank/DDBJ whole genome shotgun (WGS) entry which is preliminary data.</text>
</comment>
<proteinExistence type="predicted"/>
<evidence type="ECO:0000313" key="2">
    <source>
        <dbReference type="Proteomes" id="UP000702425"/>
    </source>
</evidence>
<evidence type="ECO:0000313" key="1">
    <source>
        <dbReference type="EMBL" id="NQE37868.1"/>
    </source>
</evidence>
<sequence>MEEERAIPLSPGCKEHIIFATLTKHLGGKYIYEAMQSHNGDNLTKAEATSETFKVRNENLITLASAK</sequence>
<dbReference type="EMBL" id="SRRZ01000158">
    <property type="protein sequence ID" value="NQE37868.1"/>
    <property type="molecule type" value="Genomic_DNA"/>
</dbReference>
<protein>
    <submittedName>
        <fullName evidence="1">Uncharacterized protein</fullName>
    </submittedName>
</protein>
<accession>A0ABX2D5Q6</accession>
<organism evidence="1 2">
    <name type="scientific">Microcoleus asticus IPMA8</name>
    <dbReference type="NCBI Taxonomy" id="2563858"/>
    <lineage>
        <taxon>Bacteria</taxon>
        <taxon>Bacillati</taxon>
        <taxon>Cyanobacteriota</taxon>
        <taxon>Cyanophyceae</taxon>
        <taxon>Oscillatoriophycideae</taxon>
        <taxon>Oscillatoriales</taxon>
        <taxon>Microcoleaceae</taxon>
        <taxon>Microcoleus</taxon>
        <taxon>Microcoleus asticus</taxon>
    </lineage>
</organism>
<dbReference type="Proteomes" id="UP000702425">
    <property type="component" value="Unassembled WGS sequence"/>
</dbReference>
<dbReference type="RefSeq" id="WP_172192236.1">
    <property type="nucleotide sequence ID" value="NZ_CAWPPK010000066.1"/>
</dbReference>
<gene>
    <name evidence="1" type="ORF">E5S67_05649</name>
</gene>
<name>A0ABX2D5Q6_9CYAN</name>